<sequence>MQTIRVFFIAVVCFGIGALLGLGFSPSLHATASAPSAYQRSLSEFRRPVRRQAHEELKATAVSAGAAAEAVKQPARIAWVPRTQPVTANSVARPRQSEVTSGAGGNKATAGKVGEAAQVEYAHQLELLRSKLEKAIGNNDKKVAITFANVGYKDFFDNWIAHVRKLGWNNFVVGAIDDGLYEHCIKEGIPVLPMNSTSALAEALGVTMHNQVAGASLSTEDFRANSHKFHKMGGEKAALVSGLLDLGMEVLLSDSDTIWLRDPWAYLQVGAHLIGICKCC</sequence>
<feature type="domain" description="Nucleotide-diphospho-sugar transferase" evidence="2">
    <location>
        <begin position="169"/>
        <end position="274"/>
    </location>
</feature>
<comment type="caution">
    <text evidence="3">The sequence shown here is derived from an EMBL/GenBank/DDBJ whole genome shotgun (WGS) entry which is preliminary data.</text>
</comment>
<evidence type="ECO:0000313" key="4">
    <source>
        <dbReference type="Proteomes" id="UP001190700"/>
    </source>
</evidence>
<evidence type="ECO:0000256" key="1">
    <source>
        <dbReference type="SAM" id="MobiDB-lite"/>
    </source>
</evidence>
<evidence type="ECO:0000313" key="3">
    <source>
        <dbReference type="EMBL" id="KAK3267350.1"/>
    </source>
</evidence>
<dbReference type="Pfam" id="PF03407">
    <property type="entry name" value="Nucleotid_trans"/>
    <property type="match status" value="1"/>
</dbReference>
<evidence type="ECO:0000259" key="2">
    <source>
        <dbReference type="Pfam" id="PF03407"/>
    </source>
</evidence>
<proteinExistence type="predicted"/>
<dbReference type="GO" id="GO:0052636">
    <property type="term" value="F:arabinosyltransferase activity"/>
    <property type="evidence" value="ECO:0007669"/>
    <property type="project" value="TreeGrafter"/>
</dbReference>
<protein>
    <recommendedName>
        <fullName evidence="2">Nucleotide-diphospho-sugar transferase domain-containing protein</fullName>
    </recommendedName>
</protein>
<dbReference type="Proteomes" id="UP001190700">
    <property type="component" value="Unassembled WGS sequence"/>
</dbReference>
<dbReference type="GO" id="GO:0005794">
    <property type="term" value="C:Golgi apparatus"/>
    <property type="evidence" value="ECO:0007669"/>
    <property type="project" value="TreeGrafter"/>
</dbReference>
<feature type="region of interest" description="Disordered" evidence="1">
    <location>
        <begin position="89"/>
        <end position="109"/>
    </location>
</feature>
<dbReference type="AlphaFoldDB" id="A0AAE0L0L9"/>
<dbReference type="PANTHER" id="PTHR46936">
    <property type="entry name" value="ARABINOSYLTRANSFERASE XEG113"/>
    <property type="match status" value="1"/>
</dbReference>
<accession>A0AAE0L0L9</accession>
<dbReference type="InterPro" id="IPR005069">
    <property type="entry name" value="Nucl-diP-sugar_transferase"/>
</dbReference>
<reference evidence="3 4" key="1">
    <citation type="journal article" date="2015" name="Genome Biol. Evol.">
        <title>Comparative Genomics of a Bacterivorous Green Alga Reveals Evolutionary Causalities and Consequences of Phago-Mixotrophic Mode of Nutrition.</title>
        <authorList>
            <person name="Burns J.A."/>
            <person name="Paasch A."/>
            <person name="Narechania A."/>
            <person name="Kim E."/>
        </authorList>
    </citation>
    <scope>NUCLEOTIDE SEQUENCE [LARGE SCALE GENOMIC DNA]</scope>
    <source>
        <strain evidence="3 4">PLY_AMNH</strain>
    </source>
</reference>
<dbReference type="EMBL" id="LGRX02012458">
    <property type="protein sequence ID" value="KAK3267350.1"/>
    <property type="molecule type" value="Genomic_DNA"/>
</dbReference>
<name>A0AAE0L0L9_9CHLO</name>
<dbReference type="GO" id="GO:0052325">
    <property type="term" value="P:cell wall pectin biosynthetic process"/>
    <property type="evidence" value="ECO:0007669"/>
    <property type="project" value="TreeGrafter"/>
</dbReference>
<dbReference type="PANTHER" id="PTHR46936:SF1">
    <property type="entry name" value="ARABINOSYLTRANSFERASE XEG113"/>
    <property type="match status" value="1"/>
</dbReference>
<gene>
    <name evidence="3" type="ORF">CYMTET_24079</name>
</gene>
<organism evidence="3 4">
    <name type="scientific">Cymbomonas tetramitiformis</name>
    <dbReference type="NCBI Taxonomy" id="36881"/>
    <lineage>
        <taxon>Eukaryota</taxon>
        <taxon>Viridiplantae</taxon>
        <taxon>Chlorophyta</taxon>
        <taxon>Pyramimonadophyceae</taxon>
        <taxon>Pyramimonadales</taxon>
        <taxon>Pyramimonadaceae</taxon>
        <taxon>Cymbomonas</taxon>
    </lineage>
</organism>
<keyword evidence="4" id="KW-1185">Reference proteome</keyword>
<dbReference type="InterPro" id="IPR053250">
    <property type="entry name" value="Glycosyltransferase_77"/>
</dbReference>